<feature type="transmembrane region" description="Helical" evidence="10">
    <location>
        <begin position="103"/>
        <end position="121"/>
    </location>
</feature>
<keyword evidence="6" id="KW-1003">Cell membrane</keyword>
<dbReference type="RefSeq" id="WP_136878051.1">
    <property type="nucleotide sequence ID" value="NZ_SWBO01000011.1"/>
</dbReference>
<dbReference type="AlphaFoldDB" id="A0A4U1BXY3"/>
<evidence type="ECO:0000256" key="9">
    <source>
        <dbReference type="ARBA" id="ARBA00023136"/>
    </source>
</evidence>
<evidence type="ECO:0000256" key="2">
    <source>
        <dbReference type="ARBA" id="ARBA00004651"/>
    </source>
</evidence>
<keyword evidence="8 10" id="KW-1133">Transmembrane helix</keyword>
<protein>
    <recommendedName>
        <fullName evidence="4">Nicotinamide riboside transporter PnuC</fullName>
    </recommendedName>
</protein>
<sequence>MEIQEYLRLFVEQIIETSYLEWFAVSFGVTEVLLAKRNNILLYPAGIIGILLGIYLKLQAKLYAETLLSMYYLVMSFYGWIIWSKRKAKNQVLPVSWMTKEEYKIAFAIAIGGYFVLYYALVNFTNSDVPILDAFVSSTAWAGMWLLARRKIENWIFLNVSNIVAIPLLWHKDLVLFSLLTLFLFIVAIFGYVDWKKIYQKQLAVSS</sequence>
<name>A0A4U1BXY3_9SPHI</name>
<dbReference type="OrthoDB" id="9791248at2"/>
<keyword evidence="5" id="KW-0813">Transport</keyword>
<dbReference type="GO" id="GO:0005886">
    <property type="term" value="C:plasma membrane"/>
    <property type="evidence" value="ECO:0007669"/>
    <property type="project" value="UniProtKB-SubCell"/>
</dbReference>
<accession>A0A4U1BXY3</accession>
<evidence type="ECO:0000256" key="1">
    <source>
        <dbReference type="ARBA" id="ARBA00002672"/>
    </source>
</evidence>
<keyword evidence="7 10" id="KW-0812">Transmembrane</keyword>
<dbReference type="GO" id="GO:0034257">
    <property type="term" value="F:nicotinamide riboside transmembrane transporter activity"/>
    <property type="evidence" value="ECO:0007669"/>
    <property type="project" value="InterPro"/>
</dbReference>
<feature type="transmembrane region" description="Helical" evidence="10">
    <location>
        <begin position="154"/>
        <end position="170"/>
    </location>
</feature>
<dbReference type="PANTHER" id="PTHR36122:SF2">
    <property type="entry name" value="NICOTINAMIDE RIBOSIDE TRANSPORTER PNUC"/>
    <property type="match status" value="1"/>
</dbReference>
<feature type="transmembrane region" description="Helical" evidence="10">
    <location>
        <begin position="62"/>
        <end position="83"/>
    </location>
</feature>
<evidence type="ECO:0000256" key="3">
    <source>
        <dbReference type="ARBA" id="ARBA00006669"/>
    </source>
</evidence>
<dbReference type="Pfam" id="PF04973">
    <property type="entry name" value="NMN_transporter"/>
    <property type="match status" value="1"/>
</dbReference>
<evidence type="ECO:0000256" key="7">
    <source>
        <dbReference type="ARBA" id="ARBA00022692"/>
    </source>
</evidence>
<dbReference type="Proteomes" id="UP000310477">
    <property type="component" value="Unassembled WGS sequence"/>
</dbReference>
<dbReference type="PANTHER" id="PTHR36122">
    <property type="entry name" value="NICOTINAMIDE RIBOSIDE TRANSPORTER PNUC"/>
    <property type="match status" value="1"/>
</dbReference>
<comment type="function">
    <text evidence="1">Required for nicotinamide riboside transport across the inner membrane.</text>
</comment>
<feature type="transmembrane region" description="Helical" evidence="10">
    <location>
        <begin position="40"/>
        <end position="56"/>
    </location>
</feature>
<comment type="subcellular location">
    <subcellularLocation>
        <location evidence="2">Cell membrane</location>
        <topology evidence="2">Multi-pass membrane protein</topology>
    </subcellularLocation>
</comment>
<evidence type="ECO:0000313" key="12">
    <source>
        <dbReference type="Proteomes" id="UP000310477"/>
    </source>
</evidence>
<evidence type="ECO:0000256" key="5">
    <source>
        <dbReference type="ARBA" id="ARBA00022448"/>
    </source>
</evidence>
<proteinExistence type="inferred from homology"/>
<evidence type="ECO:0000256" key="6">
    <source>
        <dbReference type="ARBA" id="ARBA00022475"/>
    </source>
</evidence>
<evidence type="ECO:0000256" key="4">
    <source>
        <dbReference type="ARBA" id="ARBA00017522"/>
    </source>
</evidence>
<feature type="transmembrane region" description="Helical" evidence="10">
    <location>
        <begin position="127"/>
        <end position="147"/>
    </location>
</feature>
<dbReference type="NCBIfam" id="TIGR01528">
    <property type="entry name" value="NMN_trans_PnuC"/>
    <property type="match status" value="1"/>
</dbReference>
<organism evidence="11 12">
    <name type="scientific">Pedobacter cryotolerans</name>
    <dbReference type="NCBI Taxonomy" id="2571270"/>
    <lineage>
        <taxon>Bacteria</taxon>
        <taxon>Pseudomonadati</taxon>
        <taxon>Bacteroidota</taxon>
        <taxon>Sphingobacteriia</taxon>
        <taxon>Sphingobacteriales</taxon>
        <taxon>Sphingobacteriaceae</taxon>
        <taxon>Pedobacter</taxon>
    </lineage>
</organism>
<comment type="similarity">
    <text evidence="3">Belongs to the nicotinamide ribonucleoside (NR) uptake permease (TC 4.B.1) family.</text>
</comment>
<dbReference type="InterPro" id="IPR006419">
    <property type="entry name" value="NMN_transpt_PnuC"/>
</dbReference>
<evidence type="ECO:0000256" key="10">
    <source>
        <dbReference type="SAM" id="Phobius"/>
    </source>
</evidence>
<comment type="caution">
    <text evidence="11">The sequence shown here is derived from an EMBL/GenBank/DDBJ whole genome shotgun (WGS) entry which is preliminary data.</text>
</comment>
<gene>
    <name evidence="11" type="ORF">FA045_15795</name>
</gene>
<reference evidence="11 12" key="1">
    <citation type="submission" date="2019-04" db="EMBL/GenBank/DDBJ databases">
        <title>Pedobacter sp. AR-2-6 sp. nov., isolated from Arctic soil.</title>
        <authorList>
            <person name="Dahal R.H."/>
            <person name="Kim D.-U."/>
        </authorList>
    </citation>
    <scope>NUCLEOTIDE SEQUENCE [LARGE SCALE GENOMIC DNA]</scope>
    <source>
        <strain evidence="11 12">AR-2-6</strain>
    </source>
</reference>
<feature type="transmembrane region" description="Helical" evidence="10">
    <location>
        <begin position="176"/>
        <end position="193"/>
    </location>
</feature>
<keyword evidence="12" id="KW-1185">Reference proteome</keyword>
<evidence type="ECO:0000313" key="11">
    <source>
        <dbReference type="EMBL" id="TKB97424.1"/>
    </source>
</evidence>
<keyword evidence="9 10" id="KW-0472">Membrane</keyword>
<dbReference type="EMBL" id="SWBO01000011">
    <property type="protein sequence ID" value="TKB97424.1"/>
    <property type="molecule type" value="Genomic_DNA"/>
</dbReference>
<evidence type="ECO:0000256" key="8">
    <source>
        <dbReference type="ARBA" id="ARBA00022989"/>
    </source>
</evidence>